<keyword evidence="8 9" id="KW-0472">Membrane</keyword>
<evidence type="ECO:0000313" key="10">
    <source>
        <dbReference type="EMBL" id="BBH50706.1"/>
    </source>
</evidence>
<gene>
    <name evidence="10" type="ORF">Pcatena_12930</name>
</gene>
<feature type="transmembrane region" description="Helical" evidence="9">
    <location>
        <begin position="34"/>
        <end position="57"/>
    </location>
</feature>
<dbReference type="Proteomes" id="UP000273154">
    <property type="component" value="Chromosome"/>
</dbReference>
<dbReference type="EMBL" id="AP019367">
    <property type="protein sequence ID" value="BBH50706.1"/>
    <property type="molecule type" value="Genomic_DNA"/>
</dbReference>
<keyword evidence="2" id="KW-0813">Transport</keyword>
<accession>A0A3G9K2M4</accession>
<dbReference type="GO" id="GO:0009401">
    <property type="term" value="P:phosphoenolpyruvate-dependent sugar phosphotransferase system"/>
    <property type="evidence" value="ECO:0007669"/>
    <property type="project" value="UniProtKB-KW"/>
</dbReference>
<dbReference type="Pfam" id="PF03609">
    <property type="entry name" value="EII-Sor"/>
    <property type="match status" value="1"/>
</dbReference>
<feature type="transmembrane region" description="Helical" evidence="9">
    <location>
        <begin position="180"/>
        <end position="199"/>
    </location>
</feature>
<keyword evidence="6 9" id="KW-0812">Transmembrane</keyword>
<keyword evidence="3" id="KW-1003">Cell membrane</keyword>
<feature type="transmembrane region" description="Helical" evidence="9">
    <location>
        <begin position="205"/>
        <end position="233"/>
    </location>
</feature>
<dbReference type="PROSITE" id="PS51106">
    <property type="entry name" value="PTS_EIIC_TYPE_4"/>
    <property type="match status" value="1"/>
</dbReference>
<dbReference type="InterPro" id="IPR050303">
    <property type="entry name" value="GatZ_KbaZ_carbometab"/>
</dbReference>
<feature type="transmembrane region" description="Helical" evidence="9">
    <location>
        <begin position="77"/>
        <end position="104"/>
    </location>
</feature>
<evidence type="ECO:0000256" key="7">
    <source>
        <dbReference type="ARBA" id="ARBA00022989"/>
    </source>
</evidence>
<organism evidence="10 11">
    <name type="scientific">Parolsenella catena</name>
    <dbReference type="NCBI Taxonomy" id="2003188"/>
    <lineage>
        <taxon>Bacteria</taxon>
        <taxon>Bacillati</taxon>
        <taxon>Actinomycetota</taxon>
        <taxon>Coriobacteriia</taxon>
        <taxon>Coriobacteriales</taxon>
        <taxon>Atopobiaceae</taxon>
        <taxon>Parolsenella</taxon>
    </lineage>
</organism>
<evidence type="ECO:0000256" key="9">
    <source>
        <dbReference type="SAM" id="Phobius"/>
    </source>
</evidence>
<dbReference type="GeneID" id="88849429"/>
<reference evidence="11" key="1">
    <citation type="submission" date="2018-11" db="EMBL/GenBank/DDBJ databases">
        <title>Comparative genomics of Parolsenella catena and Libanicoccus massiliensis: Reclassification of Libanicoccus massiliensis as Parolsenella massiliensis comb. nov.</title>
        <authorList>
            <person name="Sakamoto M."/>
            <person name="Ikeyama N."/>
            <person name="Murakami T."/>
            <person name="Mori H."/>
            <person name="Yuki M."/>
            <person name="Ohkuma M."/>
        </authorList>
    </citation>
    <scope>NUCLEOTIDE SEQUENCE [LARGE SCALE GENOMIC DNA]</scope>
    <source>
        <strain evidence="11">JCM 31932</strain>
    </source>
</reference>
<feature type="transmembrane region" description="Helical" evidence="9">
    <location>
        <begin position="6"/>
        <end position="27"/>
    </location>
</feature>
<dbReference type="RefSeq" id="WP_198433393.1">
    <property type="nucleotide sequence ID" value="NZ_AP019367.1"/>
</dbReference>
<dbReference type="AlphaFoldDB" id="A0A3G9K2M4"/>
<proteinExistence type="predicted"/>
<dbReference type="GO" id="GO:0005886">
    <property type="term" value="C:plasma membrane"/>
    <property type="evidence" value="ECO:0007669"/>
    <property type="project" value="UniProtKB-SubCell"/>
</dbReference>
<evidence type="ECO:0000256" key="6">
    <source>
        <dbReference type="ARBA" id="ARBA00022692"/>
    </source>
</evidence>
<dbReference type="PANTHER" id="PTHR32502:SF28">
    <property type="entry name" value="PHOSPHOTRANSFERASE SYSTEM SUGAR-SPECIFIC EIIC COMPONENT"/>
    <property type="match status" value="1"/>
</dbReference>
<evidence type="ECO:0000313" key="11">
    <source>
        <dbReference type="Proteomes" id="UP000273154"/>
    </source>
</evidence>
<evidence type="ECO:0000256" key="4">
    <source>
        <dbReference type="ARBA" id="ARBA00022597"/>
    </source>
</evidence>
<keyword evidence="11" id="KW-1185">Reference proteome</keyword>
<name>A0A3G9K2M4_9ACTN</name>
<comment type="subcellular location">
    <subcellularLocation>
        <location evidence="1">Cell membrane</location>
        <topology evidence="1">Multi-pass membrane protein</topology>
    </subcellularLocation>
</comment>
<protein>
    <submittedName>
        <fullName evidence="10">Mannose/fructose/sorbose-specific PTS system IIC component</fullName>
    </submittedName>
</protein>
<evidence type="ECO:0000256" key="2">
    <source>
        <dbReference type="ARBA" id="ARBA00022448"/>
    </source>
</evidence>
<dbReference type="InterPro" id="IPR004700">
    <property type="entry name" value="PTS_IIC_man"/>
</dbReference>
<evidence type="ECO:0000256" key="1">
    <source>
        <dbReference type="ARBA" id="ARBA00004651"/>
    </source>
</evidence>
<sequence>MGFPQIIALTVYAAFVTWEMLGPNFYLSKPVIAGLFAGAVMGDVATGLFIGGTLQLMVLGVGTYGGSSIPDYMSGALIGTAFAVTTGSTEIGLAVAVPVGLLLVQCDILGRFCNTAFQNMADAGAEEKNWRKVELGCLLGTIPWCLSRAIPVFLCLALGQDVVASLAAAAPEWLLNGFKCVSGMLPAVGIAILLHFMPLNRFWPYALLGFVLAAYLNVPMLGVALVGLAFAAVKYYEFTQQKPAVAAVAASTEGGTIDDDE</sequence>
<evidence type="ECO:0000256" key="3">
    <source>
        <dbReference type="ARBA" id="ARBA00022475"/>
    </source>
</evidence>
<keyword evidence="4" id="KW-0762">Sugar transport</keyword>
<dbReference type="PANTHER" id="PTHR32502">
    <property type="entry name" value="N-ACETYLGALACTOSAMINE PERMEASE II COMPONENT-RELATED"/>
    <property type="match status" value="1"/>
</dbReference>
<keyword evidence="5" id="KW-0598">Phosphotransferase system</keyword>
<keyword evidence="7 9" id="KW-1133">Transmembrane helix</keyword>
<evidence type="ECO:0000256" key="5">
    <source>
        <dbReference type="ARBA" id="ARBA00022683"/>
    </source>
</evidence>
<dbReference type="KEGG" id="pcat:Pcatena_12930"/>
<evidence type="ECO:0000256" key="8">
    <source>
        <dbReference type="ARBA" id="ARBA00023136"/>
    </source>
</evidence>